<evidence type="ECO:0000256" key="3">
    <source>
        <dbReference type="ARBA" id="ARBA00022723"/>
    </source>
</evidence>
<evidence type="ECO:0000256" key="7">
    <source>
        <dbReference type="PROSITE-ProRule" id="PRU00433"/>
    </source>
</evidence>
<dbReference type="Gene3D" id="1.10.760.10">
    <property type="entry name" value="Cytochrome c-like domain"/>
    <property type="match status" value="2"/>
</dbReference>
<keyword evidence="4" id="KW-0732">Signal</keyword>
<dbReference type="InterPro" id="IPR036909">
    <property type="entry name" value="Cyt_c-like_dom_sf"/>
</dbReference>
<dbReference type="InterPro" id="IPR009056">
    <property type="entry name" value="Cyt_c-like_dom"/>
</dbReference>
<keyword evidence="2 7" id="KW-0349">Heme</keyword>
<evidence type="ECO:0000256" key="1">
    <source>
        <dbReference type="ARBA" id="ARBA00004196"/>
    </source>
</evidence>
<keyword evidence="9" id="KW-0575">Peroxidase</keyword>
<reference evidence="9 10" key="1">
    <citation type="submission" date="2020-03" db="EMBL/GenBank/DDBJ databases">
        <title>Genomic Encyclopedia of Type Strains, Phase IV (KMG-IV): sequencing the most valuable type-strain genomes for metagenomic binning, comparative biology and taxonomic classification.</title>
        <authorList>
            <person name="Goeker M."/>
        </authorList>
    </citation>
    <scope>NUCLEOTIDE SEQUENCE [LARGE SCALE GENOMIC DNA]</scope>
    <source>
        <strain evidence="9 10">DSM 101599</strain>
    </source>
</reference>
<evidence type="ECO:0000313" key="10">
    <source>
        <dbReference type="Proteomes" id="UP000745859"/>
    </source>
</evidence>
<dbReference type="GO" id="GO:0004130">
    <property type="term" value="F:cytochrome-c peroxidase activity"/>
    <property type="evidence" value="ECO:0007669"/>
    <property type="project" value="UniProtKB-EC"/>
</dbReference>
<evidence type="ECO:0000256" key="5">
    <source>
        <dbReference type="ARBA" id="ARBA00023002"/>
    </source>
</evidence>
<evidence type="ECO:0000256" key="2">
    <source>
        <dbReference type="ARBA" id="ARBA00022617"/>
    </source>
</evidence>
<sequence length="602" mass="69413">MKTYLNFTFKAKAYTLSVCLLLLSVACKKEQTDEQIKQALNSNTEKLYKGYLKTAYQYLDSIDLDKDKEINQNFFIKSRKYFKKSEPILSYAEKENYKSLNAPNLIRIQEEDPTDIKINQPIGYQVIEENLFNDSLDTIVVKRAINITSGRLKLINNNTHIKLKDYHMLWLLKDAIVRLATVGLSNFDSPVLGQSLKESSYTLQTLKELLTIYKTEFQNPELYNNWVEEIDRSIKFLDTDFDTFDRFEFIKTHTKNQISLWNKTVNDWGTEFPFEMALSNDFELLFSEKLFNVSYFADYKSDTVYLKQKVALGKQLFNDKNLSINNHMSCATCHDKNLAFTDGKKTFNQHQKRNTPTLTYAGLQQAFFLDNRAGSLEGQIVGVVTNHNEFDSNLDVLVKKVKTNKKYIKVFDSLYTKKVTDANIRHAIAAYVRSLNKFNSKFDNNINGRENTLSVTEKRGFNLFMGKAACATCHFPPLFNGTVPPNFTESEMEIIGVPKTNKNLNLDDDLGRYELFKTEQRKGMFKTPTLRNIVLTAPYMHNGVYNTLEEVMDFYNQGGGAGLGFDVPHQTLPFDNLNLSEEEIKDIIAFMKTLTDTPEEVY</sequence>
<keyword evidence="10" id="KW-1185">Reference proteome</keyword>
<dbReference type="EMBL" id="JAASQL010000001">
    <property type="protein sequence ID" value="NIJ45011.1"/>
    <property type="molecule type" value="Genomic_DNA"/>
</dbReference>
<dbReference type="PANTHER" id="PTHR30600">
    <property type="entry name" value="CYTOCHROME C PEROXIDASE-RELATED"/>
    <property type="match status" value="1"/>
</dbReference>
<evidence type="ECO:0000256" key="4">
    <source>
        <dbReference type="ARBA" id="ARBA00022729"/>
    </source>
</evidence>
<dbReference type="PROSITE" id="PS51257">
    <property type="entry name" value="PROKAR_LIPOPROTEIN"/>
    <property type="match status" value="1"/>
</dbReference>
<accession>A0ABX0UC11</accession>
<dbReference type="Pfam" id="PF03150">
    <property type="entry name" value="CCP_MauG"/>
    <property type="match status" value="1"/>
</dbReference>
<keyword evidence="3 7" id="KW-0479">Metal-binding</keyword>
<keyword evidence="6 7" id="KW-0408">Iron</keyword>
<dbReference type="PANTHER" id="PTHR30600:SF10">
    <property type="entry name" value="BLL6722 PROTEIN"/>
    <property type="match status" value="1"/>
</dbReference>
<feature type="domain" description="Cytochrome c" evidence="8">
    <location>
        <begin position="455"/>
        <end position="595"/>
    </location>
</feature>
<keyword evidence="5 9" id="KW-0560">Oxidoreductase</keyword>
<gene>
    <name evidence="9" type="ORF">FHR24_001450</name>
</gene>
<comment type="caution">
    <text evidence="9">The sequence shown here is derived from an EMBL/GenBank/DDBJ whole genome shotgun (WGS) entry which is preliminary data.</text>
</comment>
<dbReference type="SUPFAM" id="SSF46626">
    <property type="entry name" value="Cytochrome c"/>
    <property type="match status" value="2"/>
</dbReference>
<feature type="domain" description="Cytochrome c" evidence="8">
    <location>
        <begin position="308"/>
        <end position="436"/>
    </location>
</feature>
<dbReference type="EC" id="1.11.1.5" evidence="9"/>
<evidence type="ECO:0000313" key="9">
    <source>
        <dbReference type="EMBL" id="NIJ45011.1"/>
    </source>
</evidence>
<dbReference type="InterPro" id="IPR051395">
    <property type="entry name" value="Cytochrome_c_Peroxidase/MauG"/>
</dbReference>
<dbReference type="Proteomes" id="UP000745859">
    <property type="component" value="Unassembled WGS sequence"/>
</dbReference>
<organism evidence="9 10">
    <name type="scientific">Wenyingzhuangia heitensis</name>
    <dbReference type="NCBI Taxonomy" id="1487859"/>
    <lineage>
        <taxon>Bacteria</taxon>
        <taxon>Pseudomonadati</taxon>
        <taxon>Bacteroidota</taxon>
        <taxon>Flavobacteriia</taxon>
        <taxon>Flavobacteriales</taxon>
        <taxon>Flavobacteriaceae</taxon>
        <taxon>Wenyingzhuangia</taxon>
    </lineage>
</organism>
<dbReference type="InterPro" id="IPR004852">
    <property type="entry name" value="Di-haem_cyt_c_peroxidsae"/>
</dbReference>
<dbReference type="PROSITE" id="PS51007">
    <property type="entry name" value="CYTC"/>
    <property type="match status" value="2"/>
</dbReference>
<protein>
    <submittedName>
        <fullName evidence="9">Cytochrome c peroxidase</fullName>
        <ecNumber evidence="9">1.11.1.5</ecNumber>
    </submittedName>
</protein>
<name>A0ABX0UC11_9FLAO</name>
<evidence type="ECO:0000256" key="6">
    <source>
        <dbReference type="ARBA" id="ARBA00023004"/>
    </source>
</evidence>
<dbReference type="RefSeq" id="WP_167186091.1">
    <property type="nucleotide sequence ID" value="NZ_JAASQL010000001.1"/>
</dbReference>
<evidence type="ECO:0000259" key="8">
    <source>
        <dbReference type="PROSITE" id="PS51007"/>
    </source>
</evidence>
<comment type="subcellular location">
    <subcellularLocation>
        <location evidence="1">Cell envelope</location>
    </subcellularLocation>
</comment>
<proteinExistence type="predicted"/>